<dbReference type="SUPFAM" id="SSF53807">
    <property type="entry name" value="Helical backbone' metal receptor"/>
    <property type="match status" value="1"/>
</dbReference>
<evidence type="ECO:0000313" key="3">
    <source>
        <dbReference type="EMBL" id="MFB9210446.1"/>
    </source>
</evidence>
<protein>
    <submittedName>
        <fullName evidence="3">ABC transporter substrate-binding protein</fullName>
    </submittedName>
</protein>
<keyword evidence="4" id="KW-1185">Reference proteome</keyword>
<feature type="domain" description="Fe/B12 periplasmic-binding" evidence="2">
    <location>
        <begin position="19"/>
        <end position="252"/>
    </location>
</feature>
<dbReference type="PANTHER" id="PTHR30535:SF35">
    <property type="entry name" value="PERIPLASMIC BINDING PROTEIN"/>
    <property type="match status" value="1"/>
</dbReference>
<dbReference type="Proteomes" id="UP001589654">
    <property type="component" value="Unassembled WGS sequence"/>
</dbReference>
<dbReference type="NCBIfam" id="NF038402">
    <property type="entry name" value="TroA_like"/>
    <property type="match status" value="1"/>
</dbReference>
<dbReference type="InterPro" id="IPR054828">
    <property type="entry name" value="Vit_B12_bind_prot"/>
</dbReference>
<name>A0ABV5J121_9BACT</name>
<dbReference type="Pfam" id="PF01497">
    <property type="entry name" value="Peripla_BP_2"/>
    <property type="match status" value="1"/>
</dbReference>
<accession>A0ABV5J121</accession>
<evidence type="ECO:0000256" key="1">
    <source>
        <dbReference type="ARBA" id="ARBA00022729"/>
    </source>
</evidence>
<evidence type="ECO:0000313" key="4">
    <source>
        <dbReference type="Proteomes" id="UP001589654"/>
    </source>
</evidence>
<comment type="caution">
    <text evidence="3">The sequence shown here is derived from an EMBL/GenBank/DDBJ whole genome shotgun (WGS) entry which is preliminary data.</text>
</comment>
<evidence type="ECO:0000259" key="2">
    <source>
        <dbReference type="PROSITE" id="PS50983"/>
    </source>
</evidence>
<proteinExistence type="predicted"/>
<dbReference type="PANTHER" id="PTHR30535">
    <property type="entry name" value="VITAMIN B12-BINDING PROTEIN"/>
    <property type="match status" value="1"/>
</dbReference>
<dbReference type="RefSeq" id="WP_290246702.1">
    <property type="nucleotide sequence ID" value="NZ_JAUFQT010000001.1"/>
</dbReference>
<sequence>MKYLDQMNRKVWIGRKPERIVSLVPSLTELLVDLGLGDKLVGVTKFCNHPKGLKKEKVIVGGTKNFHFDKIKSLQPDLIIGNKEENYKEGIERLEKDFPVWVSDVEDLGDVLVLIWAIGEITDTKEKAKSLNQLMLRDMEGGFLKKGTSIYLIWKNPMIAVGRYTFIDTMMVRAGFINIVSQERYPEITEEEIRALEPEYILLSTEPYPFNEKDKAQFKKKFPFSQIKLVDGELFSWYGSRLLYSSEYFKKL</sequence>
<dbReference type="InterPro" id="IPR050902">
    <property type="entry name" value="ABC_Transporter_SBP"/>
</dbReference>
<dbReference type="EMBL" id="JBHMEW010000008">
    <property type="protein sequence ID" value="MFB9210446.1"/>
    <property type="molecule type" value="Genomic_DNA"/>
</dbReference>
<gene>
    <name evidence="3" type="ORF">ACFFUR_01390</name>
</gene>
<dbReference type="InterPro" id="IPR002491">
    <property type="entry name" value="ABC_transptr_periplasmic_BD"/>
</dbReference>
<organism evidence="3 4">
    <name type="scientific">Echinicola jeungdonensis</name>
    <dbReference type="NCBI Taxonomy" id="709343"/>
    <lineage>
        <taxon>Bacteria</taxon>
        <taxon>Pseudomonadati</taxon>
        <taxon>Bacteroidota</taxon>
        <taxon>Cytophagia</taxon>
        <taxon>Cytophagales</taxon>
        <taxon>Cyclobacteriaceae</taxon>
        <taxon>Echinicola</taxon>
    </lineage>
</organism>
<dbReference type="PROSITE" id="PS50983">
    <property type="entry name" value="FE_B12_PBP"/>
    <property type="match status" value="1"/>
</dbReference>
<reference evidence="3 4" key="1">
    <citation type="submission" date="2024-09" db="EMBL/GenBank/DDBJ databases">
        <authorList>
            <person name="Sun Q."/>
            <person name="Mori K."/>
        </authorList>
    </citation>
    <scope>NUCLEOTIDE SEQUENCE [LARGE SCALE GENOMIC DNA]</scope>
    <source>
        <strain evidence="3 4">CECT 7682</strain>
    </source>
</reference>
<dbReference type="Gene3D" id="3.40.50.1980">
    <property type="entry name" value="Nitrogenase molybdenum iron protein domain"/>
    <property type="match status" value="2"/>
</dbReference>
<keyword evidence="1" id="KW-0732">Signal</keyword>